<evidence type="ECO:0000256" key="7">
    <source>
        <dbReference type="ARBA" id="ARBA00022840"/>
    </source>
</evidence>
<dbReference type="PROSITE" id="PS50929">
    <property type="entry name" value="ABC_TM1F"/>
    <property type="match status" value="1"/>
</dbReference>
<dbReference type="SUPFAM" id="SSF90123">
    <property type="entry name" value="ABC transporter transmembrane region"/>
    <property type="match status" value="1"/>
</dbReference>
<dbReference type="InterPro" id="IPR011527">
    <property type="entry name" value="ABC1_TM_dom"/>
</dbReference>
<evidence type="ECO:0000256" key="8">
    <source>
        <dbReference type="ARBA" id="ARBA00022989"/>
    </source>
</evidence>
<evidence type="ECO:0000256" key="10">
    <source>
        <dbReference type="SAM" id="Phobius"/>
    </source>
</evidence>
<dbReference type="Pfam" id="PF00664">
    <property type="entry name" value="ABC_membrane"/>
    <property type="match status" value="1"/>
</dbReference>
<keyword evidence="14" id="KW-1185">Reference proteome</keyword>
<name>A0A8J7WM74_9ACTN</name>
<keyword evidence="8 10" id="KW-1133">Transmembrane helix</keyword>
<keyword evidence="2" id="KW-0813">Transport</keyword>
<dbReference type="PROSITE" id="PS50893">
    <property type="entry name" value="ABC_TRANSPORTER_2"/>
    <property type="match status" value="1"/>
</dbReference>
<dbReference type="SMART" id="SM00382">
    <property type="entry name" value="AAA"/>
    <property type="match status" value="1"/>
</dbReference>
<reference evidence="13" key="1">
    <citation type="submission" date="2021-04" db="EMBL/GenBank/DDBJ databases">
        <title>Genome based classification of Actinospica acidithermotolerans sp. nov., an actinobacterium isolated from an Indonesian hot spring.</title>
        <authorList>
            <person name="Kusuma A.B."/>
            <person name="Putra K.E."/>
            <person name="Nafisah S."/>
            <person name="Loh J."/>
            <person name="Nouioui I."/>
            <person name="Goodfellow M."/>
        </authorList>
    </citation>
    <scope>NUCLEOTIDE SEQUENCE</scope>
    <source>
        <strain evidence="13">DSM 45618</strain>
    </source>
</reference>
<feature type="transmembrane region" description="Helical" evidence="10">
    <location>
        <begin position="117"/>
        <end position="136"/>
    </location>
</feature>
<dbReference type="Gene3D" id="1.20.1560.10">
    <property type="entry name" value="ABC transporter type 1, transmembrane domain"/>
    <property type="match status" value="1"/>
</dbReference>
<dbReference type="GO" id="GO:0016887">
    <property type="term" value="F:ATP hydrolysis activity"/>
    <property type="evidence" value="ECO:0007669"/>
    <property type="project" value="InterPro"/>
</dbReference>
<feature type="domain" description="ABC transporter" evidence="11">
    <location>
        <begin position="320"/>
        <end position="554"/>
    </location>
</feature>
<dbReference type="Gene3D" id="3.40.50.300">
    <property type="entry name" value="P-loop containing nucleotide triphosphate hydrolases"/>
    <property type="match status" value="1"/>
</dbReference>
<feature type="transmembrane region" description="Helical" evidence="10">
    <location>
        <begin position="142"/>
        <end position="158"/>
    </location>
</feature>
<evidence type="ECO:0000313" key="13">
    <source>
        <dbReference type="EMBL" id="MBS2962712.1"/>
    </source>
</evidence>
<evidence type="ECO:0000259" key="12">
    <source>
        <dbReference type="PROSITE" id="PS50929"/>
    </source>
</evidence>
<dbReference type="InterPro" id="IPR003439">
    <property type="entry name" value="ABC_transporter-like_ATP-bd"/>
</dbReference>
<evidence type="ECO:0000256" key="1">
    <source>
        <dbReference type="ARBA" id="ARBA00004651"/>
    </source>
</evidence>
<dbReference type="InterPro" id="IPR039421">
    <property type="entry name" value="Type_1_exporter"/>
</dbReference>
<evidence type="ECO:0000256" key="9">
    <source>
        <dbReference type="ARBA" id="ARBA00023136"/>
    </source>
</evidence>
<dbReference type="PANTHER" id="PTHR43394">
    <property type="entry name" value="ATP-DEPENDENT PERMEASE MDL1, MITOCHONDRIAL"/>
    <property type="match status" value="1"/>
</dbReference>
<keyword evidence="4" id="KW-0997">Cell inner membrane</keyword>
<evidence type="ECO:0000256" key="2">
    <source>
        <dbReference type="ARBA" id="ARBA00022448"/>
    </source>
</evidence>
<keyword evidence="9 10" id="KW-0472">Membrane</keyword>
<evidence type="ECO:0000313" key="14">
    <source>
        <dbReference type="Proteomes" id="UP000677913"/>
    </source>
</evidence>
<dbReference type="GO" id="GO:0015421">
    <property type="term" value="F:ABC-type oligopeptide transporter activity"/>
    <property type="evidence" value="ECO:0007669"/>
    <property type="project" value="TreeGrafter"/>
</dbReference>
<dbReference type="InterPro" id="IPR017871">
    <property type="entry name" value="ABC_transporter-like_CS"/>
</dbReference>
<comment type="subcellular location">
    <subcellularLocation>
        <location evidence="1">Cell membrane</location>
        <topology evidence="1">Multi-pass membrane protein</topology>
    </subcellularLocation>
</comment>
<sequence>MLLAFIATVGRIVIPVAVQQAVDHGFDAPGGVDTGEVRVMAALAALAVAATMLAAYTMNRRLYQASESGLATLRIKAFRHVHELSVLHQQAEQRGALVSRVTSDVDTITNFIQEGGLVLFVSVAQMFLATAVMAAYSWQLTLLVWSCFLPLFAAMRVLQRRTGARYNTVRQSIGRMLGAFSESLVGAPVVRAYGVEERTGRRINEAVDATRAAQVRAQALTVSTFSAGEIAAGLANAGVVVVGVVLGVGGHLTAGRLIGMLFLVSLFITPVQWGVEVLNEAQNAISGWRRVIGLLESVPDVPDPASRGRAEALPQGPVRVEFQQVAFAYPGGPPVLRDINVLISPRARVAVVGETGSGKTTFAKLLTRLMDPTRGRVLANGVELRRVGFDELRRRVVMVPQDGFLFDGTIADNVRYGAEDATDAAVSAAFGRLGLGDWLSGLPDGVRTRVGQRGESLSAGERQLVALARAYIADPDLLLLDEATSAVDPATELRIQRALDELTRGRTTVVIAHRLSTAQAADEVLVFDAGELVERGPHGTLVNQGGVYARLHASWARQAQAA</sequence>
<evidence type="ECO:0000259" key="11">
    <source>
        <dbReference type="PROSITE" id="PS50893"/>
    </source>
</evidence>
<dbReference type="Pfam" id="PF00005">
    <property type="entry name" value="ABC_tran"/>
    <property type="match status" value="1"/>
</dbReference>
<evidence type="ECO:0000256" key="6">
    <source>
        <dbReference type="ARBA" id="ARBA00022741"/>
    </source>
</evidence>
<dbReference type="PANTHER" id="PTHR43394:SF1">
    <property type="entry name" value="ATP-BINDING CASSETTE SUB-FAMILY B MEMBER 10, MITOCHONDRIAL"/>
    <property type="match status" value="1"/>
</dbReference>
<keyword evidence="5 10" id="KW-0812">Transmembrane</keyword>
<dbReference type="FunFam" id="3.40.50.300:FF:001001">
    <property type="entry name" value="Multidrug ABC transporter ATP-binding protein"/>
    <property type="match status" value="1"/>
</dbReference>
<protein>
    <submittedName>
        <fullName evidence="13">ABC transporter ATP-binding protein</fullName>
    </submittedName>
</protein>
<comment type="caution">
    <text evidence="13">The sequence shown here is derived from an EMBL/GenBank/DDBJ whole genome shotgun (WGS) entry which is preliminary data.</text>
</comment>
<gene>
    <name evidence="13" type="ORF">KGA66_06625</name>
</gene>
<dbReference type="PROSITE" id="PS00211">
    <property type="entry name" value="ABC_TRANSPORTER_1"/>
    <property type="match status" value="1"/>
</dbReference>
<proteinExistence type="predicted"/>
<dbReference type="InterPro" id="IPR003593">
    <property type="entry name" value="AAA+_ATPase"/>
</dbReference>
<evidence type="ECO:0000256" key="3">
    <source>
        <dbReference type="ARBA" id="ARBA00022475"/>
    </source>
</evidence>
<dbReference type="InterPro" id="IPR036640">
    <property type="entry name" value="ABC1_TM_sf"/>
</dbReference>
<keyword evidence="6" id="KW-0547">Nucleotide-binding</keyword>
<dbReference type="AlphaFoldDB" id="A0A8J7WM74"/>
<dbReference type="Proteomes" id="UP000677913">
    <property type="component" value="Unassembled WGS sequence"/>
</dbReference>
<dbReference type="EMBL" id="JAGSXH010000014">
    <property type="protein sequence ID" value="MBS2962712.1"/>
    <property type="molecule type" value="Genomic_DNA"/>
</dbReference>
<evidence type="ECO:0000256" key="4">
    <source>
        <dbReference type="ARBA" id="ARBA00022519"/>
    </source>
</evidence>
<organism evidence="13 14">
    <name type="scientific">Actinocrinis puniceicyclus</name>
    <dbReference type="NCBI Taxonomy" id="977794"/>
    <lineage>
        <taxon>Bacteria</taxon>
        <taxon>Bacillati</taxon>
        <taxon>Actinomycetota</taxon>
        <taxon>Actinomycetes</taxon>
        <taxon>Catenulisporales</taxon>
        <taxon>Actinospicaceae</taxon>
        <taxon>Actinocrinis</taxon>
    </lineage>
</organism>
<dbReference type="GO" id="GO:0005524">
    <property type="term" value="F:ATP binding"/>
    <property type="evidence" value="ECO:0007669"/>
    <property type="project" value="UniProtKB-KW"/>
</dbReference>
<evidence type="ECO:0000256" key="5">
    <source>
        <dbReference type="ARBA" id="ARBA00022692"/>
    </source>
</evidence>
<dbReference type="InterPro" id="IPR027417">
    <property type="entry name" value="P-loop_NTPase"/>
</dbReference>
<feature type="domain" description="ABC transmembrane type-1" evidence="12">
    <location>
        <begin position="1"/>
        <end position="283"/>
    </location>
</feature>
<keyword evidence="7 13" id="KW-0067">ATP-binding</keyword>
<feature type="transmembrane region" description="Helical" evidence="10">
    <location>
        <begin position="37"/>
        <end position="56"/>
    </location>
</feature>
<keyword evidence="3" id="KW-1003">Cell membrane</keyword>
<dbReference type="GO" id="GO:0005886">
    <property type="term" value="C:plasma membrane"/>
    <property type="evidence" value="ECO:0007669"/>
    <property type="project" value="UniProtKB-SubCell"/>
</dbReference>
<dbReference type="SUPFAM" id="SSF52540">
    <property type="entry name" value="P-loop containing nucleoside triphosphate hydrolases"/>
    <property type="match status" value="1"/>
</dbReference>
<accession>A0A8J7WM74</accession>